<dbReference type="RefSeq" id="WP_081191868.1">
    <property type="nucleotide sequence ID" value="NZ_MWIH01000005.1"/>
</dbReference>
<dbReference type="InterPro" id="IPR013766">
    <property type="entry name" value="Thioredoxin_domain"/>
</dbReference>
<dbReference type="PROSITE" id="PS00194">
    <property type="entry name" value="THIOREDOXIN_1"/>
    <property type="match status" value="1"/>
</dbReference>
<reference evidence="3 4" key="1">
    <citation type="submission" date="2017-02" db="EMBL/GenBank/DDBJ databases">
        <title>Draft genome of Saccharomonospora sp. 154.</title>
        <authorList>
            <person name="Alonso-Carmona G.S."/>
            <person name="De La Haba R."/>
            <person name="Vera-Gargallo B."/>
            <person name="Sandoval-Trujillo A.H."/>
            <person name="Ramirez-Duran N."/>
            <person name="Ventosa A."/>
        </authorList>
    </citation>
    <scope>NUCLEOTIDE SEQUENCE [LARGE SCALE GENOMIC DNA]</scope>
    <source>
        <strain evidence="3 4">LRS4.154</strain>
    </source>
</reference>
<comment type="caution">
    <text evidence="3">The sequence shown here is derived from an EMBL/GenBank/DDBJ whole genome shotgun (WGS) entry which is preliminary data.</text>
</comment>
<dbReference type="STRING" id="1962155.B1813_12190"/>
<gene>
    <name evidence="3" type="ORF">B1813_12190</name>
</gene>
<keyword evidence="1" id="KW-0732">Signal</keyword>
<dbReference type="Proteomes" id="UP000192591">
    <property type="component" value="Unassembled WGS sequence"/>
</dbReference>
<name>A0A1V9A711_SACPI</name>
<dbReference type="InterPro" id="IPR036249">
    <property type="entry name" value="Thioredoxin-like_sf"/>
</dbReference>
<accession>A0A1V9A711</accession>
<proteinExistence type="predicted"/>
<feature type="chain" id="PRO_5038742004" evidence="1">
    <location>
        <begin position="27"/>
        <end position="205"/>
    </location>
</feature>
<dbReference type="AlphaFoldDB" id="A0A1V9A711"/>
<dbReference type="EMBL" id="MWIH01000005">
    <property type="protein sequence ID" value="OQO92881.1"/>
    <property type="molecule type" value="Genomic_DNA"/>
</dbReference>
<organism evidence="3 4">
    <name type="scientific">Saccharomonospora piscinae</name>
    <dbReference type="NCBI Taxonomy" id="687388"/>
    <lineage>
        <taxon>Bacteria</taxon>
        <taxon>Bacillati</taxon>
        <taxon>Actinomycetota</taxon>
        <taxon>Actinomycetes</taxon>
        <taxon>Pseudonocardiales</taxon>
        <taxon>Pseudonocardiaceae</taxon>
        <taxon>Saccharomonospora</taxon>
    </lineage>
</organism>
<sequence>MTRATKWALAAGALALALLVALLPRTQDTPQDSGADLAQARERAGLAACRPGGGAPTSAPSAVAGADTADGVETYCLGDGTTPELGAVLGEGPTLVNVWATWCEPCRDELPLLDRYAAEPGAVRVVTVQVQSSPADGLRLLADLGVGLPTVHDGEGGRGPVREALRVPSALPASYLVSGGQARLVTEPRLFTSLDEVRTAVEDGR</sequence>
<keyword evidence="4" id="KW-1185">Reference proteome</keyword>
<feature type="domain" description="Thioredoxin" evidence="2">
    <location>
        <begin position="53"/>
        <end position="205"/>
    </location>
</feature>
<dbReference type="CDD" id="cd02966">
    <property type="entry name" value="TlpA_like_family"/>
    <property type="match status" value="1"/>
</dbReference>
<evidence type="ECO:0000256" key="1">
    <source>
        <dbReference type="SAM" id="SignalP"/>
    </source>
</evidence>
<dbReference type="PROSITE" id="PS51352">
    <property type="entry name" value="THIOREDOXIN_2"/>
    <property type="match status" value="1"/>
</dbReference>
<evidence type="ECO:0000313" key="3">
    <source>
        <dbReference type="EMBL" id="OQO92881.1"/>
    </source>
</evidence>
<dbReference type="SUPFAM" id="SSF52833">
    <property type="entry name" value="Thioredoxin-like"/>
    <property type="match status" value="1"/>
</dbReference>
<feature type="signal peptide" evidence="1">
    <location>
        <begin position="1"/>
        <end position="26"/>
    </location>
</feature>
<evidence type="ECO:0000259" key="2">
    <source>
        <dbReference type="PROSITE" id="PS51352"/>
    </source>
</evidence>
<evidence type="ECO:0000313" key="4">
    <source>
        <dbReference type="Proteomes" id="UP000192591"/>
    </source>
</evidence>
<dbReference type="InterPro" id="IPR017937">
    <property type="entry name" value="Thioredoxin_CS"/>
</dbReference>
<dbReference type="Gene3D" id="3.40.30.10">
    <property type="entry name" value="Glutaredoxin"/>
    <property type="match status" value="1"/>
</dbReference>
<protein>
    <submittedName>
        <fullName evidence="3">Redoxin</fullName>
    </submittedName>
</protein>